<evidence type="ECO:0000313" key="13">
    <source>
        <dbReference type="Proteomes" id="UP000320333"/>
    </source>
</evidence>
<dbReference type="OrthoDB" id="24683at2759"/>
<evidence type="ECO:0000256" key="1">
    <source>
        <dbReference type="ARBA" id="ARBA00004123"/>
    </source>
</evidence>
<dbReference type="EMBL" id="QEAP01000072">
    <property type="protein sequence ID" value="TPX75679.1"/>
    <property type="molecule type" value="Genomic_DNA"/>
</dbReference>
<dbReference type="PANTHER" id="PTHR46095">
    <property type="entry name" value="ZINC FINGER PROTEIN 593"/>
    <property type="match status" value="1"/>
</dbReference>
<dbReference type="Proteomes" id="UP000320333">
    <property type="component" value="Unassembled WGS sequence"/>
</dbReference>
<sequence>MTRVARKKMHKSIRDVKRSSRTRARVKDLDQIHEDIAKTLATTSSTELQPNAMASTELDPDLPGLGQFYCIHCAKYFISQPAMDVHLASKPHKKRVKVLKEVPYTQEEAEAAVGLRSAKSSKPAKMNVDEPSTLFADLNK</sequence>
<keyword evidence="8" id="KW-0539">Nucleus</keyword>
<dbReference type="GO" id="GO:0043021">
    <property type="term" value="F:ribonucleoprotein complex binding"/>
    <property type="evidence" value="ECO:0007669"/>
    <property type="project" value="UniProtKB-ARBA"/>
</dbReference>
<dbReference type="InterPro" id="IPR036236">
    <property type="entry name" value="Znf_C2H2_sf"/>
</dbReference>
<evidence type="ECO:0000256" key="8">
    <source>
        <dbReference type="ARBA" id="ARBA00023242"/>
    </source>
</evidence>
<evidence type="ECO:0000256" key="4">
    <source>
        <dbReference type="ARBA" id="ARBA00022517"/>
    </source>
</evidence>
<evidence type="ECO:0000256" key="2">
    <source>
        <dbReference type="ARBA" id="ARBA00004496"/>
    </source>
</evidence>
<dbReference type="AlphaFoldDB" id="A0A507FH18"/>
<dbReference type="FunFam" id="3.30.160.60:FF:000299">
    <property type="entry name" value="Zinc finger protein 593"/>
    <property type="match status" value="1"/>
</dbReference>
<dbReference type="Pfam" id="PF12171">
    <property type="entry name" value="zf-C2H2_jaz"/>
    <property type="match status" value="1"/>
</dbReference>
<feature type="domain" description="C2H2-type" evidence="11">
    <location>
        <begin position="70"/>
        <end position="92"/>
    </location>
</feature>
<dbReference type="SMART" id="SM00451">
    <property type="entry name" value="ZnF_U1"/>
    <property type="match status" value="1"/>
</dbReference>
<protein>
    <recommendedName>
        <fullName evidence="11">C2H2-type domain-containing protein</fullName>
    </recommendedName>
</protein>
<reference evidence="12 13" key="1">
    <citation type="journal article" date="2019" name="Sci. Rep.">
        <title>Comparative genomics of chytrid fungi reveal insights into the obligate biotrophic and pathogenic lifestyle of Synchytrium endobioticum.</title>
        <authorList>
            <person name="van de Vossenberg B.T.L.H."/>
            <person name="Warris S."/>
            <person name="Nguyen H.D.T."/>
            <person name="van Gent-Pelzer M.P.E."/>
            <person name="Joly D.L."/>
            <person name="van de Geest H.C."/>
            <person name="Bonants P.J.M."/>
            <person name="Smith D.S."/>
            <person name="Levesque C.A."/>
            <person name="van der Lee T.A.J."/>
        </authorList>
    </citation>
    <scope>NUCLEOTIDE SEQUENCE [LARGE SCALE GENOMIC DNA]</scope>
    <source>
        <strain evidence="12 13">CBS 675.73</strain>
    </source>
</reference>
<feature type="region of interest" description="Disordered" evidence="10">
    <location>
        <begin position="1"/>
        <end position="20"/>
    </location>
</feature>
<comment type="subcellular location">
    <subcellularLocation>
        <location evidence="2">Cytoplasm</location>
    </subcellularLocation>
    <subcellularLocation>
        <location evidence="1">Nucleus</location>
    </subcellularLocation>
</comment>
<evidence type="ECO:0000256" key="6">
    <source>
        <dbReference type="ARBA" id="ARBA00022771"/>
    </source>
</evidence>
<dbReference type="GO" id="GO:0005634">
    <property type="term" value="C:nucleus"/>
    <property type="evidence" value="ECO:0007669"/>
    <property type="project" value="UniProtKB-SubCell"/>
</dbReference>
<comment type="caution">
    <text evidence="12">The sequence shown here is derived from an EMBL/GenBank/DDBJ whole genome shotgun (WGS) entry which is preliminary data.</text>
</comment>
<evidence type="ECO:0000256" key="7">
    <source>
        <dbReference type="ARBA" id="ARBA00022833"/>
    </source>
</evidence>
<dbReference type="GO" id="GO:0042254">
    <property type="term" value="P:ribosome biogenesis"/>
    <property type="evidence" value="ECO:0007669"/>
    <property type="project" value="UniProtKB-KW"/>
</dbReference>
<dbReference type="GO" id="GO:0005737">
    <property type="term" value="C:cytoplasm"/>
    <property type="evidence" value="ECO:0007669"/>
    <property type="project" value="UniProtKB-SubCell"/>
</dbReference>
<feature type="region of interest" description="Disordered" evidence="10">
    <location>
        <begin position="115"/>
        <end position="140"/>
    </location>
</feature>
<dbReference type="SUPFAM" id="SSF57667">
    <property type="entry name" value="beta-beta-alpha zinc fingers"/>
    <property type="match status" value="1"/>
</dbReference>
<organism evidence="12 13">
    <name type="scientific">Chytriomyces confervae</name>
    <dbReference type="NCBI Taxonomy" id="246404"/>
    <lineage>
        <taxon>Eukaryota</taxon>
        <taxon>Fungi</taxon>
        <taxon>Fungi incertae sedis</taxon>
        <taxon>Chytridiomycota</taxon>
        <taxon>Chytridiomycota incertae sedis</taxon>
        <taxon>Chytridiomycetes</taxon>
        <taxon>Chytridiales</taxon>
        <taxon>Chytriomycetaceae</taxon>
        <taxon>Chytriomyces</taxon>
    </lineage>
</organism>
<keyword evidence="4" id="KW-0690">Ribosome biogenesis</keyword>
<keyword evidence="6" id="KW-0863">Zinc-finger</keyword>
<evidence type="ECO:0000256" key="3">
    <source>
        <dbReference type="ARBA" id="ARBA00022490"/>
    </source>
</evidence>
<keyword evidence="7" id="KW-0862">Zinc</keyword>
<evidence type="ECO:0000256" key="9">
    <source>
        <dbReference type="ARBA" id="ARBA00038064"/>
    </source>
</evidence>
<dbReference type="InterPro" id="IPR051879">
    <property type="entry name" value="C2H2-ZF_Maturation_Protein"/>
</dbReference>
<feature type="compositionally biased region" description="Basic residues" evidence="10">
    <location>
        <begin position="1"/>
        <end position="11"/>
    </location>
</feature>
<comment type="similarity">
    <text evidence="9">Belongs to the ZNF593/BUD20 C2H2-type zinc-finger protein family.</text>
</comment>
<evidence type="ECO:0000256" key="5">
    <source>
        <dbReference type="ARBA" id="ARBA00022723"/>
    </source>
</evidence>
<dbReference type="GO" id="GO:0008270">
    <property type="term" value="F:zinc ion binding"/>
    <property type="evidence" value="ECO:0007669"/>
    <property type="project" value="UniProtKB-KW"/>
</dbReference>
<keyword evidence="13" id="KW-1185">Reference proteome</keyword>
<name>A0A507FH18_9FUNG</name>
<keyword evidence="3" id="KW-0963">Cytoplasm</keyword>
<dbReference type="STRING" id="246404.A0A507FH18"/>
<proteinExistence type="inferred from homology"/>
<dbReference type="GO" id="GO:0003676">
    <property type="term" value="F:nucleic acid binding"/>
    <property type="evidence" value="ECO:0007669"/>
    <property type="project" value="InterPro"/>
</dbReference>
<dbReference type="PROSITE" id="PS00028">
    <property type="entry name" value="ZINC_FINGER_C2H2_1"/>
    <property type="match status" value="1"/>
</dbReference>
<dbReference type="InterPro" id="IPR022755">
    <property type="entry name" value="Znf_C2H2_jaz"/>
</dbReference>
<gene>
    <name evidence="12" type="ORF">CcCBS67573_g03059</name>
</gene>
<dbReference type="Gene3D" id="3.30.160.60">
    <property type="entry name" value="Classic Zinc Finger"/>
    <property type="match status" value="1"/>
</dbReference>
<keyword evidence="5" id="KW-0479">Metal-binding</keyword>
<dbReference type="InterPro" id="IPR013087">
    <property type="entry name" value="Znf_C2H2_type"/>
</dbReference>
<dbReference type="InterPro" id="IPR003604">
    <property type="entry name" value="Matrin/U1-like-C_Znf_C2H2"/>
</dbReference>
<evidence type="ECO:0000259" key="11">
    <source>
        <dbReference type="PROSITE" id="PS00028"/>
    </source>
</evidence>
<accession>A0A507FH18</accession>
<dbReference type="PANTHER" id="PTHR46095:SF1">
    <property type="entry name" value="ZINC FINGER PROTEIN 593"/>
    <property type="match status" value="1"/>
</dbReference>
<evidence type="ECO:0000313" key="12">
    <source>
        <dbReference type="EMBL" id="TPX75679.1"/>
    </source>
</evidence>
<evidence type="ECO:0000256" key="10">
    <source>
        <dbReference type="SAM" id="MobiDB-lite"/>
    </source>
</evidence>